<keyword evidence="7 11" id="KW-0472">Membrane</keyword>
<feature type="transmembrane region" description="Helical" evidence="11">
    <location>
        <begin position="471"/>
        <end position="494"/>
    </location>
</feature>
<dbReference type="Gene3D" id="3.30.300.30">
    <property type="match status" value="1"/>
</dbReference>
<evidence type="ECO:0000256" key="1">
    <source>
        <dbReference type="ARBA" id="ARBA00004117"/>
    </source>
</evidence>
<dbReference type="PANTHER" id="PTHR30046:SF0">
    <property type="entry name" value="FLAGELLAR M-RING PROTEIN"/>
    <property type="match status" value="1"/>
</dbReference>
<keyword evidence="14" id="KW-0282">Flagellum</keyword>
<dbReference type="PIRSF" id="PIRSF004862">
    <property type="entry name" value="FliF"/>
    <property type="match status" value="1"/>
</dbReference>
<evidence type="ECO:0000256" key="4">
    <source>
        <dbReference type="ARBA" id="ARBA00022475"/>
    </source>
</evidence>
<evidence type="ECO:0000256" key="9">
    <source>
        <dbReference type="PIRNR" id="PIRNR004862"/>
    </source>
</evidence>
<feature type="domain" description="Flagellar M-ring N-terminal" evidence="12">
    <location>
        <begin position="62"/>
        <end position="235"/>
    </location>
</feature>
<evidence type="ECO:0000313" key="14">
    <source>
        <dbReference type="EMBL" id="MDX5983279.1"/>
    </source>
</evidence>
<evidence type="ECO:0000256" key="3">
    <source>
        <dbReference type="ARBA" id="ARBA00007971"/>
    </source>
</evidence>
<accession>A0ABU4PKJ8</accession>
<sequence length="579" mass="60513">MSNALTPAPQSGVAALVPERFANPLQQIQGLLAQPAVRRSLPMVLLVGLIAAAALAWMMLATPTQKTLFSGLADSDKASVTAALQQANITSRIDPGTGALTVAEDDYSRARILLAGQGLPKAAPGGYQILDNLPMGVSRAVEGERLRQARETELARSIQEIDAVAEARVHLATPEQSVFVRDNAAPSASVIVKLQPGRSLGDAQVSSIVNLVASSVPGMKPEGVTIVDQMGGLLTKGANQSQLGIASDERIAFQRRVEEKYRAQVVQLLTPLIGAGNFTAEIQADVDLNETQATRESYDKQGALRVEQGQWTGNGKDAQAPGGIPGALSNTPPPASTLSAPQPAATPTPAPPAGSGVSTPGAAAPVVAAAAGVVSDAMKASDQYSRAYDLGKEVSVSRTAPGTITRLSVAVLLRDPETGKPRGTMEIQQVTQLVQTAVGFNPSRGDRVTVISRKFAGGTALDDKQPWYEAGWLPVVARNATALVIALLVLFLGVRPLAKSLMKKDPEPVAPQDRPALGRDLLSEAQGGGQAPPPPTDQPVSIDALESARNYDDRIGMVRGFTRDNPARAALAVRDMIKS</sequence>
<feature type="region of interest" description="Disordered" evidence="10">
    <location>
        <begin position="523"/>
        <end position="545"/>
    </location>
</feature>
<dbReference type="InterPro" id="IPR045851">
    <property type="entry name" value="AMP-bd_C_sf"/>
</dbReference>
<name>A0ABU4PKJ8_9SPHN</name>
<dbReference type="RefSeq" id="WP_010405380.1">
    <property type="nucleotide sequence ID" value="NZ_JAWXXV010000001.1"/>
</dbReference>
<keyword evidence="8 9" id="KW-0975">Bacterial flagellum</keyword>
<organism evidence="14 15">
    <name type="scientific">Sphingomonas echinoides</name>
    <dbReference type="NCBI Taxonomy" id="59803"/>
    <lineage>
        <taxon>Bacteria</taxon>
        <taxon>Pseudomonadati</taxon>
        <taxon>Pseudomonadota</taxon>
        <taxon>Alphaproteobacteria</taxon>
        <taxon>Sphingomonadales</taxon>
        <taxon>Sphingomonadaceae</taxon>
        <taxon>Sphingomonas</taxon>
    </lineage>
</organism>
<protein>
    <recommendedName>
        <fullName evidence="9">Flagellar M-ring protein</fullName>
    </recommendedName>
</protein>
<dbReference type="InterPro" id="IPR043427">
    <property type="entry name" value="YscJ/FliF"/>
</dbReference>
<reference evidence="14 15" key="1">
    <citation type="submission" date="2023-11" db="EMBL/GenBank/DDBJ databases">
        <title>MicrobeMod: A computational toolkit for identifying prokaryotic methylation and restriction-modification with nanopore sequencing.</title>
        <authorList>
            <person name="Crits-Christoph A."/>
            <person name="Kang S.C."/>
            <person name="Lee H."/>
            <person name="Ostrov N."/>
        </authorList>
    </citation>
    <scope>NUCLEOTIDE SEQUENCE [LARGE SCALE GENOMIC DNA]</scope>
    <source>
        <strain evidence="14 15">ATCC 14820</strain>
    </source>
</reference>
<dbReference type="NCBIfam" id="TIGR00206">
    <property type="entry name" value="fliF"/>
    <property type="match status" value="1"/>
</dbReference>
<dbReference type="InterPro" id="IPR000067">
    <property type="entry name" value="FlgMring_FliF"/>
</dbReference>
<evidence type="ECO:0000259" key="12">
    <source>
        <dbReference type="Pfam" id="PF01514"/>
    </source>
</evidence>
<feature type="domain" description="Flagellar M-ring C-terminal" evidence="13">
    <location>
        <begin position="269"/>
        <end position="455"/>
    </location>
</feature>
<comment type="subcellular location">
    <subcellularLocation>
        <location evidence="1 9">Bacterial flagellum basal body</location>
    </subcellularLocation>
    <subcellularLocation>
        <location evidence="2">Cell membrane</location>
        <topology evidence="2">Multi-pass membrane protein</topology>
    </subcellularLocation>
</comment>
<dbReference type="Pfam" id="PF01514">
    <property type="entry name" value="YscJ_FliF"/>
    <property type="match status" value="1"/>
</dbReference>
<feature type="transmembrane region" description="Helical" evidence="11">
    <location>
        <begin position="41"/>
        <end position="60"/>
    </location>
</feature>
<evidence type="ECO:0000256" key="8">
    <source>
        <dbReference type="ARBA" id="ARBA00023143"/>
    </source>
</evidence>
<keyword evidence="4" id="KW-1003">Cell membrane</keyword>
<evidence type="ECO:0000256" key="7">
    <source>
        <dbReference type="ARBA" id="ARBA00023136"/>
    </source>
</evidence>
<keyword evidence="15" id="KW-1185">Reference proteome</keyword>
<evidence type="ECO:0000256" key="6">
    <source>
        <dbReference type="ARBA" id="ARBA00022989"/>
    </source>
</evidence>
<comment type="similarity">
    <text evidence="3 9">Belongs to the FliF family.</text>
</comment>
<evidence type="ECO:0000259" key="13">
    <source>
        <dbReference type="Pfam" id="PF08345"/>
    </source>
</evidence>
<evidence type="ECO:0000256" key="2">
    <source>
        <dbReference type="ARBA" id="ARBA00004651"/>
    </source>
</evidence>
<dbReference type="Pfam" id="PF08345">
    <property type="entry name" value="YscJ_FliF_C"/>
    <property type="match status" value="1"/>
</dbReference>
<keyword evidence="14" id="KW-0969">Cilium</keyword>
<comment type="function">
    <text evidence="9">The M ring may be actively involved in energy transduction.</text>
</comment>
<proteinExistence type="inferred from homology"/>
<dbReference type="EMBL" id="JAWXXV010000001">
    <property type="protein sequence ID" value="MDX5983279.1"/>
    <property type="molecule type" value="Genomic_DNA"/>
</dbReference>
<comment type="caution">
    <text evidence="14">The sequence shown here is derived from an EMBL/GenBank/DDBJ whole genome shotgun (WGS) entry which is preliminary data.</text>
</comment>
<dbReference type="PANTHER" id="PTHR30046">
    <property type="entry name" value="FLAGELLAR M-RING PROTEIN"/>
    <property type="match status" value="1"/>
</dbReference>
<evidence type="ECO:0000256" key="11">
    <source>
        <dbReference type="SAM" id="Phobius"/>
    </source>
</evidence>
<feature type="region of interest" description="Disordered" evidence="10">
    <location>
        <begin position="312"/>
        <end position="359"/>
    </location>
</feature>
<dbReference type="Proteomes" id="UP001279660">
    <property type="component" value="Unassembled WGS sequence"/>
</dbReference>
<evidence type="ECO:0000313" key="15">
    <source>
        <dbReference type="Proteomes" id="UP001279660"/>
    </source>
</evidence>
<keyword evidence="5 11" id="KW-0812">Transmembrane</keyword>
<keyword evidence="14" id="KW-0966">Cell projection</keyword>
<keyword evidence="6 11" id="KW-1133">Transmembrane helix</keyword>
<gene>
    <name evidence="14" type="primary">fliF</name>
    <name evidence="14" type="ORF">SIL82_03335</name>
</gene>
<evidence type="ECO:0000256" key="10">
    <source>
        <dbReference type="SAM" id="MobiDB-lite"/>
    </source>
</evidence>
<dbReference type="PRINTS" id="PR01009">
    <property type="entry name" value="FLGMRINGFLIF"/>
</dbReference>
<dbReference type="InterPro" id="IPR013556">
    <property type="entry name" value="Flag_M-ring_C"/>
</dbReference>
<evidence type="ECO:0000256" key="5">
    <source>
        <dbReference type="ARBA" id="ARBA00022692"/>
    </source>
</evidence>
<dbReference type="InterPro" id="IPR006182">
    <property type="entry name" value="FliF_N_dom"/>
</dbReference>